<comment type="similarity">
    <text evidence="7">Belongs to the binding-protein-dependent transport system permease family.</text>
</comment>
<evidence type="ECO:0000256" key="4">
    <source>
        <dbReference type="ARBA" id="ARBA00022692"/>
    </source>
</evidence>
<evidence type="ECO:0000256" key="1">
    <source>
        <dbReference type="ARBA" id="ARBA00004651"/>
    </source>
</evidence>
<reference evidence="9 10" key="1">
    <citation type="submission" date="2018-03" db="EMBL/GenBank/DDBJ databases">
        <title>Genomic Encyclopedia of Type Strains, Phase III (KMG-III): the genomes of soil and plant-associated and newly described type strains.</title>
        <authorList>
            <person name="Whitman W."/>
        </authorList>
    </citation>
    <scope>NUCLEOTIDE SEQUENCE [LARGE SCALE GENOMIC DNA]</scope>
    <source>
        <strain evidence="9 10">CGMCC 4.7067</strain>
    </source>
</reference>
<evidence type="ECO:0000256" key="2">
    <source>
        <dbReference type="ARBA" id="ARBA00022448"/>
    </source>
</evidence>
<dbReference type="Proteomes" id="UP000238176">
    <property type="component" value="Unassembled WGS sequence"/>
</dbReference>
<feature type="domain" description="ABC transmembrane type-1" evidence="8">
    <location>
        <begin position="66"/>
        <end position="257"/>
    </location>
</feature>
<dbReference type="GO" id="GO:0005886">
    <property type="term" value="C:plasma membrane"/>
    <property type="evidence" value="ECO:0007669"/>
    <property type="project" value="UniProtKB-SubCell"/>
</dbReference>
<evidence type="ECO:0000256" key="3">
    <source>
        <dbReference type="ARBA" id="ARBA00022475"/>
    </source>
</evidence>
<feature type="transmembrane region" description="Helical" evidence="7">
    <location>
        <begin position="101"/>
        <end position="123"/>
    </location>
</feature>
<name>A0A2T0UH86_9ACTN</name>
<keyword evidence="3" id="KW-1003">Cell membrane</keyword>
<dbReference type="InterPro" id="IPR000515">
    <property type="entry name" value="MetI-like"/>
</dbReference>
<dbReference type="AlphaFoldDB" id="A0A2T0UH86"/>
<organism evidence="9 10">
    <name type="scientific">Glycomyces artemisiae</name>
    <dbReference type="NCBI Taxonomy" id="1076443"/>
    <lineage>
        <taxon>Bacteria</taxon>
        <taxon>Bacillati</taxon>
        <taxon>Actinomycetota</taxon>
        <taxon>Actinomycetes</taxon>
        <taxon>Glycomycetales</taxon>
        <taxon>Glycomycetaceae</taxon>
        <taxon>Glycomyces</taxon>
    </lineage>
</organism>
<evidence type="ECO:0000313" key="9">
    <source>
        <dbReference type="EMBL" id="PRY57309.1"/>
    </source>
</evidence>
<evidence type="ECO:0000256" key="5">
    <source>
        <dbReference type="ARBA" id="ARBA00022989"/>
    </source>
</evidence>
<protein>
    <submittedName>
        <fullName evidence="9">Carbohydrate ABC transporter membrane protein 2 (CUT1 family)</fullName>
    </submittedName>
</protein>
<dbReference type="PROSITE" id="PS50928">
    <property type="entry name" value="ABC_TM1"/>
    <property type="match status" value="1"/>
</dbReference>
<dbReference type="InterPro" id="IPR035906">
    <property type="entry name" value="MetI-like_sf"/>
</dbReference>
<evidence type="ECO:0000256" key="7">
    <source>
        <dbReference type="RuleBase" id="RU363032"/>
    </source>
</evidence>
<feature type="transmembrane region" description="Helical" evidence="7">
    <location>
        <begin position="178"/>
        <end position="200"/>
    </location>
</feature>
<comment type="caution">
    <text evidence="9">The sequence shown here is derived from an EMBL/GenBank/DDBJ whole genome shotgun (WGS) entry which is preliminary data.</text>
</comment>
<proteinExistence type="inferred from homology"/>
<evidence type="ECO:0000256" key="6">
    <source>
        <dbReference type="ARBA" id="ARBA00023136"/>
    </source>
</evidence>
<dbReference type="RefSeq" id="WP_245889030.1">
    <property type="nucleotide sequence ID" value="NZ_PVTJ01000007.1"/>
</dbReference>
<dbReference type="Gene3D" id="1.10.3720.10">
    <property type="entry name" value="MetI-like"/>
    <property type="match status" value="1"/>
</dbReference>
<feature type="transmembrane region" description="Helical" evidence="7">
    <location>
        <begin position="65"/>
        <end position="89"/>
    </location>
</feature>
<keyword evidence="10" id="KW-1185">Reference proteome</keyword>
<feature type="transmembrane region" description="Helical" evidence="7">
    <location>
        <begin position="135"/>
        <end position="157"/>
    </location>
</feature>
<sequence>MNRGTQIRERLILAAMMAISIVPFVGVLFTSLHPQGTVPAGISWPESPQWSNYLEAWSIGNIGQLLWSSTLIVLVVVPVGLLVCTMAGFALGHLRTPGRVLISTLFLAGLAVPFESAIVPLYYQAEALGTLNTRWAIILPMIGLLSPFGVFWMSAHFRGVPAAISEAARMDGAGTTRLFLHVHLPLALPAISTLALLQFISTWNQFLVASVLVDDPGLRTMAGALGAFQGQHRTDVVLLCAGAVTIMLPTVVLFLFLQRRFVTALLAGAVK</sequence>
<feature type="transmembrane region" description="Helical" evidence="7">
    <location>
        <begin position="236"/>
        <end position="257"/>
    </location>
</feature>
<keyword evidence="5 7" id="KW-1133">Transmembrane helix</keyword>
<comment type="subcellular location">
    <subcellularLocation>
        <location evidence="1 7">Cell membrane</location>
        <topology evidence="1 7">Multi-pass membrane protein</topology>
    </subcellularLocation>
</comment>
<keyword evidence="4 7" id="KW-0812">Transmembrane</keyword>
<dbReference type="Pfam" id="PF00528">
    <property type="entry name" value="BPD_transp_1"/>
    <property type="match status" value="1"/>
</dbReference>
<feature type="transmembrane region" description="Helical" evidence="7">
    <location>
        <begin position="12"/>
        <end position="32"/>
    </location>
</feature>
<dbReference type="CDD" id="cd06261">
    <property type="entry name" value="TM_PBP2"/>
    <property type="match status" value="1"/>
</dbReference>
<dbReference type="EMBL" id="PVTJ01000007">
    <property type="protein sequence ID" value="PRY57309.1"/>
    <property type="molecule type" value="Genomic_DNA"/>
</dbReference>
<dbReference type="GO" id="GO:0055085">
    <property type="term" value="P:transmembrane transport"/>
    <property type="evidence" value="ECO:0007669"/>
    <property type="project" value="InterPro"/>
</dbReference>
<dbReference type="PANTHER" id="PTHR43744:SF12">
    <property type="entry name" value="ABC TRANSPORTER PERMEASE PROTEIN MG189-RELATED"/>
    <property type="match status" value="1"/>
</dbReference>
<keyword evidence="6 7" id="KW-0472">Membrane</keyword>
<keyword evidence="2 7" id="KW-0813">Transport</keyword>
<dbReference type="SUPFAM" id="SSF161098">
    <property type="entry name" value="MetI-like"/>
    <property type="match status" value="1"/>
</dbReference>
<evidence type="ECO:0000259" key="8">
    <source>
        <dbReference type="PROSITE" id="PS50928"/>
    </source>
</evidence>
<evidence type="ECO:0000313" key="10">
    <source>
        <dbReference type="Proteomes" id="UP000238176"/>
    </source>
</evidence>
<dbReference type="PANTHER" id="PTHR43744">
    <property type="entry name" value="ABC TRANSPORTER PERMEASE PROTEIN MG189-RELATED-RELATED"/>
    <property type="match status" value="1"/>
</dbReference>
<gene>
    <name evidence="9" type="ORF">B0I28_107157</name>
</gene>
<accession>A0A2T0UH86</accession>